<organism evidence="1 2">
    <name type="scientific">Pyropia yezoensis</name>
    <name type="common">Susabi-nori</name>
    <name type="synonym">Porphyra yezoensis</name>
    <dbReference type="NCBI Taxonomy" id="2788"/>
    <lineage>
        <taxon>Eukaryota</taxon>
        <taxon>Rhodophyta</taxon>
        <taxon>Bangiophyceae</taxon>
        <taxon>Bangiales</taxon>
        <taxon>Bangiaceae</taxon>
        <taxon>Pyropia</taxon>
    </lineage>
</organism>
<comment type="caution">
    <text evidence="1">The sequence shown here is derived from an EMBL/GenBank/DDBJ whole genome shotgun (WGS) entry which is preliminary data.</text>
</comment>
<sequence length="1200" mass="127905">MATFEVLACTSITRELSRRRPVVHACLGRALYLLWDTLSDGAPASVDAFRARHPVCVRLEREGGELRLAEPADLPAGTAPTDDLLLVRGVEQSPVAGAGALSALALLLRAPSAAEAAAWAAAARALTRPWPSLLSAGPANDADRVAAVDTLRASVQLRVLPARGAAPSGLAAALGPRGRRYMLIASHWLADPSGKLTAGAGGAAMKGADAVDAVSGVPVAGPVLRLTLLAVQAGALVVLADEHDAIRAAVSSRCMDVLARVLQHTGEALQRDRTAFTEAHVEELCGLLRCLEVLLGAVEQSFFAGRGKGMRLDGVVCGWEAELDALHDKAVSLKKDGAHHFETADRFDQLSKKVSNLGRSIGSRAAEAPDPADIAARFTAPPLDPKYVAGVATPGRAEYALVSELRAYVLGGSGVAPRLGVWAIGGSGKSTACAGVAACDFVRQHFPLGTTWVQLTDGSTVQAVVDAAVALAYRLSGADNAMQLLRLKVDDDVVAEAARHARSVPAADAAQHLVVVDDVLYPKRDLLHLLLRVVPPATPILFTTRSESVVSLLRAQRVPIDGLPDDDARRLLAQAVGKPVEVGVPPFSPDDVPGWVEEVVHKTQGHALSLMVVSSMIAERDGAWFHVLKELEKRWMEPDFALPDGGLGMQPSVRATLATSLALLPDEASRLAFAGLGILPTSVKVGTPVLARLWRLQMEPGAATAAYSAGRVGGGTGGVMERADVDRQVSQLVRAGLLRREVDVSSGVVDGVIVHPVIGEFAKSLLGDNGRVLHGQLIRDYLAEVNGAGTDECGSRAYPFWKTRDDGYWFNHVAHHAAACGDVSALVSLTQQGWRRARERAGSPLAYQADVEVVLASLLPWVEQADTGNHPTALLVRVYRALAWAYGDRAAGDRAANTEVAVSFWERALALSARETAPLDWAASQNGLGNAYCDRVGGDREANVEAAVARYERALEVRTRDAVPLEWAATQVNLGHAYRDRVGGDRAANVEAAVACYERALEVETRDAAPREWALTQVELGNAYRDRVGSDREANVEAAVACYERALEVETRDAAPREWALTQVNLGNAYRDRVGGDREANVEAAVACYERALEVQTRDAVPLEWAATQANLGNAYRDRVGGDREANVEAALACYGRALEVQTRDATPREWAFTQVNLGNAYRNRVGGDREANVEAAVACYERALEVQTQYVVPLEWAAT</sequence>
<accession>A0ACC3BV02</accession>
<reference evidence="1" key="1">
    <citation type="submission" date="2019-11" db="EMBL/GenBank/DDBJ databases">
        <title>Nori genome reveals adaptations in red seaweeds to the harsh intertidal environment.</title>
        <authorList>
            <person name="Wang D."/>
            <person name="Mao Y."/>
        </authorList>
    </citation>
    <scope>NUCLEOTIDE SEQUENCE</scope>
    <source>
        <tissue evidence="1">Gametophyte</tissue>
    </source>
</reference>
<dbReference type="EMBL" id="CM020618">
    <property type="protein sequence ID" value="KAK1861534.1"/>
    <property type="molecule type" value="Genomic_DNA"/>
</dbReference>
<evidence type="ECO:0000313" key="1">
    <source>
        <dbReference type="EMBL" id="KAK1861534.1"/>
    </source>
</evidence>
<evidence type="ECO:0000313" key="2">
    <source>
        <dbReference type="Proteomes" id="UP000798662"/>
    </source>
</evidence>
<gene>
    <name evidence="1" type="ORF">I4F81_004118</name>
</gene>
<protein>
    <submittedName>
        <fullName evidence="1">Uncharacterized protein</fullName>
    </submittedName>
</protein>
<name>A0ACC3BV02_PYRYE</name>
<proteinExistence type="predicted"/>
<keyword evidence="2" id="KW-1185">Reference proteome</keyword>
<dbReference type="Proteomes" id="UP000798662">
    <property type="component" value="Chromosome 1"/>
</dbReference>